<evidence type="ECO:0000256" key="1">
    <source>
        <dbReference type="SAM" id="Phobius"/>
    </source>
</evidence>
<dbReference type="Pfam" id="PF14808">
    <property type="entry name" value="TMEM164"/>
    <property type="match status" value="1"/>
</dbReference>
<name>A0A1M6LED1_PARC5</name>
<dbReference type="STRING" id="1121301.SAMN02745912_00755"/>
<proteinExistence type="predicted"/>
<keyword evidence="3" id="KW-1185">Reference proteome</keyword>
<protein>
    <submittedName>
        <fullName evidence="2">Conserved hypothetical integral membrane protein TIGR02206</fullName>
    </submittedName>
</protein>
<feature type="transmembrane region" description="Helical" evidence="1">
    <location>
        <begin position="49"/>
        <end position="70"/>
    </location>
</feature>
<sequence length="248" mass="29190">MNIFWNKITGNNDFNIFSKGHILILGFIFSISFLMFFNKEVLRKPNVRIRVGKVIAYILIFQSFFQHFWYIERGVFSLKESLPLYLCRITVILCIIMIFKESYSLFEIVYFWGLGGATQALLTPDTGGFIFPHWMYIQFFIGHGGIVIAVLFIMLAYRYRPTFKSLKKTFNWSFIYLVIVGIFNYLVGGNYSYLRGKPLASSVLDYLPPYPYYIPILVAGMFLIFILLYIPFYIYDLKRNTLHNIMNI</sequence>
<reference evidence="3" key="1">
    <citation type="submission" date="2016-11" db="EMBL/GenBank/DDBJ databases">
        <authorList>
            <person name="Varghese N."/>
            <person name="Submissions S."/>
        </authorList>
    </citation>
    <scope>NUCLEOTIDE SEQUENCE [LARGE SCALE GENOMIC DNA]</scope>
    <source>
        <strain evidence="3">DSM 15212 / CIP 107654 / DViRD3</strain>
    </source>
</reference>
<feature type="transmembrane region" description="Helical" evidence="1">
    <location>
        <begin position="104"/>
        <end position="122"/>
    </location>
</feature>
<dbReference type="NCBIfam" id="TIGR02206">
    <property type="entry name" value="intg_mem_TP0381"/>
    <property type="match status" value="1"/>
</dbReference>
<feature type="transmembrane region" description="Helical" evidence="1">
    <location>
        <begin position="20"/>
        <end position="37"/>
    </location>
</feature>
<feature type="transmembrane region" description="Helical" evidence="1">
    <location>
        <begin position="134"/>
        <end position="157"/>
    </location>
</feature>
<organism evidence="2 3">
    <name type="scientific">Paramaledivibacter caminithermalis (strain DSM 15212 / CIP 107654 / DViRD3)</name>
    <name type="common">Clostridium caminithermale</name>
    <dbReference type="NCBI Taxonomy" id="1121301"/>
    <lineage>
        <taxon>Bacteria</taxon>
        <taxon>Bacillati</taxon>
        <taxon>Bacillota</taxon>
        <taxon>Clostridia</taxon>
        <taxon>Peptostreptococcales</taxon>
        <taxon>Caminicellaceae</taxon>
        <taxon>Paramaledivibacter</taxon>
    </lineage>
</organism>
<evidence type="ECO:0000313" key="2">
    <source>
        <dbReference type="EMBL" id="SHJ69554.1"/>
    </source>
</evidence>
<feature type="transmembrane region" description="Helical" evidence="1">
    <location>
        <begin position="82"/>
        <end position="99"/>
    </location>
</feature>
<dbReference type="AlphaFoldDB" id="A0A1M6LED1"/>
<keyword evidence="1" id="KW-0472">Membrane</keyword>
<feature type="transmembrane region" description="Helical" evidence="1">
    <location>
        <begin position="169"/>
        <end position="192"/>
    </location>
</feature>
<keyword evidence="1" id="KW-0812">Transmembrane</keyword>
<gene>
    <name evidence="2" type="ORF">SAMN02745912_00755</name>
</gene>
<dbReference type="InterPro" id="IPR011737">
    <property type="entry name" value="CHP02206_TP0381"/>
</dbReference>
<accession>A0A1M6LED1</accession>
<dbReference type="EMBL" id="FRAG01000006">
    <property type="protein sequence ID" value="SHJ69554.1"/>
    <property type="molecule type" value="Genomic_DNA"/>
</dbReference>
<evidence type="ECO:0000313" key="3">
    <source>
        <dbReference type="Proteomes" id="UP000184465"/>
    </source>
</evidence>
<feature type="transmembrane region" description="Helical" evidence="1">
    <location>
        <begin position="212"/>
        <end position="235"/>
    </location>
</feature>
<dbReference type="Proteomes" id="UP000184465">
    <property type="component" value="Unassembled WGS sequence"/>
</dbReference>
<keyword evidence="1" id="KW-1133">Transmembrane helix</keyword>